<evidence type="ECO:0000313" key="3">
    <source>
        <dbReference type="Proteomes" id="UP001165079"/>
    </source>
</evidence>
<comment type="caution">
    <text evidence="2">The sequence shown here is derived from an EMBL/GenBank/DDBJ whole genome shotgun (WGS) entry which is preliminary data.</text>
</comment>
<gene>
    <name evidence="2" type="ORF">Afil01_21220</name>
</gene>
<sequence length="104" mass="10203">MEAEGESGSGRGWQVAGGLAWWAEAESGSGHGMQGVRAGERPELQWLAGGLVGGVRGLVEAKAGAKAEAGAEADSGSGIRFGSGSGSGSRGCAVASEGRFPRGN</sequence>
<feature type="compositionally biased region" description="Low complexity" evidence="1">
    <location>
        <begin position="67"/>
        <end position="78"/>
    </location>
</feature>
<reference evidence="2" key="1">
    <citation type="submission" date="2023-03" db="EMBL/GenBank/DDBJ databases">
        <title>Actinorhabdospora filicis NBRC 111898.</title>
        <authorList>
            <person name="Ichikawa N."/>
            <person name="Sato H."/>
            <person name="Tonouchi N."/>
        </authorList>
    </citation>
    <scope>NUCLEOTIDE SEQUENCE</scope>
    <source>
        <strain evidence="2">NBRC 111898</strain>
    </source>
</reference>
<organism evidence="2 3">
    <name type="scientific">Actinorhabdospora filicis</name>
    <dbReference type="NCBI Taxonomy" id="1785913"/>
    <lineage>
        <taxon>Bacteria</taxon>
        <taxon>Bacillati</taxon>
        <taxon>Actinomycetota</taxon>
        <taxon>Actinomycetes</taxon>
        <taxon>Micromonosporales</taxon>
        <taxon>Micromonosporaceae</taxon>
        <taxon>Actinorhabdospora</taxon>
    </lineage>
</organism>
<accession>A0A9W6WA60</accession>
<name>A0A9W6WA60_9ACTN</name>
<dbReference type="EMBL" id="BSTX01000001">
    <property type="protein sequence ID" value="GLZ77315.1"/>
    <property type="molecule type" value="Genomic_DNA"/>
</dbReference>
<dbReference type="Proteomes" id="UP001165079">
    <property type="component" value="Unassembled WGS sequence"/>
</dbReference>
<protein>
    <submittedName>
        <fullName evidence="2">Uncharacterized protein</fullName>
    </submittedName>
</protein>
<feature type="compositionally biased region" description="Gly residues" evidence="1">
    <location>
        <begin position="79"/>
        <end position="89"/>
    </location>
</feature>
<evidence type="ECO:0000256" key="1">
    <source>
        <dbReference type="SAM" id="MobiDB-lite"/>
    </source>
</evidence>
<keyword evidence="3" id="KW-1185">Reference proteome</keyword>
<dbReference type="AlphaFoldDB" id="A0A9W6WA60"/>
<proteinExistence type="predicted"/>
<feature type="region of interest" description="Disordered" evidence="1">
    <location>
        <begin position="67"/>
        <end position="104"/>
    </location>
</feature>
<evidence type="ECO:0000313" key="2">
    <source>
        <dbReference type="EMBL" id="GLZ77315.1"/>
    </source>
</evidence>